<evidence type="ECO:0000313" key="3">
    <source>
        <dbReference type="EMBL" id="PHT88786.1"/>
    </source>
</evidence>
<keyword evidence="1" id="KW-0175">Coiled coil</keyword>
<dbReference type="SMR" id="A0A2G3A3H6"/>
<dbReference type="EMBL" id="AYRZ02000003">
    <property type="protein sequence ID" value="PHT88786.1"/>
    <property type="molecule type" value="Genomic_DNA"/>
</dbReference>
<dbReference type="PANTHER" id="PTHR35358">
    <property type="entry name" value="OS06G0711100 PROTEIN"/>
    <property type="match status" value="1"/>
</dbReference>
<dbReference type="STRING" id="4072.A0A2G3A3H6"/>
<reference evidence="3 4" key="2">
    <citation type="journal article" date="2017" name="Genome Biol.">
        <title>New reference genome sequences of hot pepper reveal the massive evolution of plant disease-resistance genes by retroduplication.</title>
        <authorList>
            <person name="Kim S."/>
            <person name="Park J."/>
            <person name="Yeom S.I."/>
            <person name="Kim Y.M."/>
            <person name="Seo E."/>
            <person name="Kim K.T."/>
            <person name="Kim M.S."/>
            <person name="Lee J.M."/>
            <person name="Cheong K."/>
            <person name="Shin H.S."/>
            <person name="Kim S.B."/>
            <person name="Han K."/>
            <person name="Lee J."/>
            <person name="Park M."/>
            <person name="Lee H.A."/>
            <person name="Lee H.Y."/>
            <person name="Lee Y."/>
            <person name="Oh S."/>
            <person name="Lee J.H."/>
            <person name="Choi E."/>
            <person name="Choi E."/>
            <person name="Lee S.E."/>
            <person name="Jeon J."/>
            <person name="Kim H."/>
            <person name="Choi G."/>
            <person name="Song H."/>
            <person name="Lee J."/>
            <person name="Lee S.C."/>
            <person name="Kwon J.K."/>
            <person name="Lee H.Y."/>
            <person name="Koo N."/>
            <person name="Hong Y."/>
            <person name="Kim R.W."/>
            <person name="Kang W.H."/>
            <person name="Huh J.H."/>
            <person name="Kang B.C."/>
            <person name="Yang T.J."/>
            <person name="Lee Y.H."/>
            <person name="Bennetzen J.L."/>
            <person name="Choi D."/>
        </authorList>
    </citation>
    <scope>NUCLEOTIDE SEQUENCE [LARGE SCALE GENOMIC DNA]</scope>
    <source>
        <strain evidence="4">cv. CM334</strain>
    </source>
</reference>
<comment type="caution">
    <text evidence="3">The sequence shown here is derived from an EMBL/GenBank/DDBJ whole genome shotgun (WGS) entry which is preliminary data.</text>
</comment>
<dbReference type="OMA" id="RCESITV"/>
<evidence type="ECO:0008006" key="5">
    <source>
        <dbReference type="Google" id="ProtNLM"/>
    </source>
</evidence>
<keyword evidence="4" id="KW-1185">Reference proteome</keyword>
<dbReference type="OrthoDB" id="1096033at2759"/>
<proteinExistence type="predicted"/>
<dbReference type="Proteomes" id="UP000222542">
    <property type="component" value="Unassembled WGS sequence"/>
</dbReference>
<sequence>MGKRRTTRKDQTPKNASVEGPHFQESEQQEAMASASLRSGRVRMKQEPKLAAASALPSAPPGFAPSNTSPSHRRNQTRKSLRAMLGRCESITVTPRSPIRHVKSSYPSRATGDFPAHLTTGTSIATEEKVEDSVHTEKNHHSVLTNHGVLGVENQKSAEHTQTTPSFPKLVSKANATEPEIKCDQSGELPTKRKVVDSSHSGLKHQSVLTNRAVVGTQTVPSIPEVVAEKYATLKKADVVSNSNATEPEIGSDQSDALPTKSMSLNLTKIAALMTDYSSDADEVESRPGHLSVAVGRYRVKEEAAPVLQKIFFKYGDIAMNCSFSSMIFSSSLLEFVCDVCKKLEETDFLSITLKEIRSMLAEVRDLESAKIDVGWLSRRLNEISQAKQLLWDSCKLKEAKARNLIVMERNKKDLEELKGELAACIASCRVLQERIRMKEDEFGIARSENEKIMLNFADLKAKVNSFLKKSLLHDLI</sequence>
<evidence type="ECO:0000313" key="4">
    <source>
        <dbReference type="Proteomes" id="UP000222542"/>
    </source>
</evidence>
<dbReference type="PANTHER" id="PTHR35358:SF10">
    <property type="entry name" value="PLANT PHOSPHOLIPASE-LIKE PROTEIN"/>
    <property type="match status" value="1"/>
</dbReference>
<feature type="region of interest" description="Disordered" evidence="2">
    <location>
        <begin position="1"/>
        <end position="79"/>
    </location>
</feature>
<protein>
    <recommendedName>
        <fullName evidence="5">Phospholipase-like protein</fullName>
    </recommendedName>
</protein>
<dbReference type="AlphaFoldDB" id="A0A2G3A3H6"/>
<organism evidence="3 4">
    <name type="scientific">Capsicum annuum</name>
    <name type="common">Capsicum pepper</name>
    <dbReference type="NCBI Taxonomy" id="4072"/>
    <lineage>
        <taxon>Eukaryota</taxon>
        <taxon>Viridiplantae</taxon>
        <taxon>Streptophyta</taxon>
        <taxon>Embryophyta</taxon>
        <taxon>Tracheophyta</taxon>
        <taxon>Spermatophyta</taxon>
        <taxon>Magnoliopsida</taxon>
        <taxon>eudicotyledons</taxon>
        <taxon>Gunneridae</taxon>
        <taxon>Pentapetalae</taxon>
        <taxon>asterids</taxon>
        <taxon>lamiids</taxon>
        <taxon>Solanales</taxon>
        <taxon>Solanaceae</taxon>
        <taxon>Solanoideae</taxon>
        <taxon>Capsiceae</taxon>
        <taxon>Capsicum</taxon>
    </lineage>
</organism>
<evidence type="ECO:0000256" key="1">
    <source>
        <dbReference type="SAM" id="Coils"/>
    </source>
</evidence>
<dbReference type="InterPro" id="IPR007942">
    <property type="entry name" value="PLipase-like"/>
</dbReference>
<name>A0A2G3A3H6_CAPAN</name>
<feature type="coiled-coil region" evidence="1">
    <location>
        <begin position="398"/>
        <end position="435"/>
    </location>
</feature>
<dbReference type="Pfam" id="PF05278">
    <property type="entry name" value="PEARLI-4"/>
    <property type="match status" value="1"/>
</dbReference>
<evidence type="ECO:0000256" key="2">
    <source>
        <dbReference type="SAM" id="MobiDB-lite"/>
    </source>
</evidence>
<accession>A0A2G3A3H6</accession>
<reference evidence="3 4" key="1">
    <citation type="journal article" date="2014" name="Nat. Genet.">
        <title>Genome sequence of the hot pepper provides insights into the evolution of pungency in Capsicum species.</title>
        <authorList>
            <person name="Kim S."/>
            <person name="Park M."/>
            <person name="Yeom S.I."/>
            <person name="Kim Y.M."/>
            <person name="Lee J.M."/>
            <person name="Lee H.A."/>
            <person name="Seo E."/>
            <person name="Choi J."/>
            <person name="Cheong K."/>
            <person name="Kim K.T."/>
            <person name="Jung K."/>
            <person name="Lee G.W."/>
            <person name="Oh S.K."/>
            <person name="Bae C."/>
            <person name="Kim S.B."/>
            <person name="Lee H.Y."/>
            <person name="Kim S.Y."/>
            <person name="Kim M.S."/>
            <person name="Kang B.C."/>
            <person name="Jo Y.D."/>
            <person name="Yang H.B."/>
            <person name="Jeong H.J."/>
            <person name="Kang W.H."/>
            <person name="Kwon J.K."/>
            <person name="Shin C."/>
            <person name="Lim J.Y."/>
            <person name="Park J.H."/>
            <person name="Huh J.H."/>
            <person name="Kim J.S."/>
            <person name="Kim B.D."/>
            <person name="Cohen O."/>
            <person name="Paran I."/>
            <person name="Suh M.C."/>
            <person name="Lee S.B."/>
            <person name="Kim Y.K."/>
            <person name="Shin Y."/>
            <person name="Noh S.J."/>
            <person name="Park J."/>
            <person name="Seo Y.S."/>
            <person name="Kwon S.Y."/>
            <person name="Kim H.A."/>
            <person name="Park J.M."/>
            <person name="Kim H.J."/>
            <person name="Choi S.B."/>
            <person name="Bosland P.W."/>
            <person name="Reeves G."/>
            <person name="Jo S.H."/>
            <person name="Lee B.W."/>
            <person name="Cho H.T."/>
            <person name="Choi H.S."/>
            <person name="Lee M.S."/>
            <person name="Yu Y."/>
            <person name="Do Choi Y."/>
            <person name="Park B.S."/>
            <person name="van Deynze A."/>
            <person name="Ashrafi H."/>
            <person name="Hill T."/>
            <person name="Kim W.T."/>
            <person name="Pai H.S."/>
            <person name="Ahn H.K."/>
            <person name="Yeam I."/>
            <person name="Giovannoni J.J."/>
            <person name="Rose J.K."/>
            <person name="Sorensen I."/>
            <person name="Lee S.J."/>
            <person name="Kim R.W."/>
            <person name="Choi I.Y."/>
            <person name="Choi B.S."/>
            <person name="Lim J.S."/>
            <person name="Lee Y.H."/>
            <person name="Choi D."/>
        </authorList>
    </citation>
    <scope>NUCLEOTIDE SEQUENCE [LARGE SCALE GENOMIC DNA]</scope>
    <source>
        <strain evidence="4">cv. CM334</strain>
    </source>
</reference>
<dbReference type="Gramene" id="PHT88786">
    <property type="protein sequence ID" value="PHT88786"/>
    <property type="gene ID" value="T459_10892"/>
</dbReference>
<gene>
    <name evidence="3" type="ORF">T459_10892</name>
</gene>